<dbReference type="Pfam" id="PF18062">
    <property type="entry name" value="RE_AspBHI_N"/>
    <property type="match status" value="1"/>
</dbReference>
<feature type="domain" description="Restriction endonuclease AspBHI N-terminal" evidence="1">
    <location>
        <begin position="29"/>
        <end position="213"/>
    </location>
</feature>
<accession>A0A382ZB08</accession>
<evidence type="ECO:0000313" key="2">
    <source>
        <dbReference type="EMBL" id="SVD92663.1"/>
    </source>
</evidence>
<dbReference type="AlphaFoldDB" id="A0A382ZB08"/>
<protein>
    <recommendedName>
        <fullName evidence="1">Restriction endonuclease AspBHI N-terminal domain-containing protein</fullName>
    </recommendedName>
</protein>
<dbReference type="EMBL" id="UINC01182441">
    <property type="protein sequence ID" value="SVD92663.1"/>
    <property type="molecule type" value="Genomic_DNA"/>
</dbReference>
<organism evidence="2">
    <name type="scientific">marine metagenome</name>
    <dbReference type="NCBI Taxonomy" id="408172"/>
    <lineage>
        <taxon>unclassified sequences</taxon>
        <taxon>metagenomes</taxon>
        <taxon>ecological metagenomes</taxon>
    </lineage>
</organism>
<proteinExistence type="predicted"/>
<dbReference type="InterPro" id="IPR041409">
    <property type="entry name" value="RE_AspBHI_N"/>
</dbReference>
<evidence type="ECO:0000259" key="1">
    <source>
        <dbReference type="Pfam" id="PF18062"/>
    </source>
</evidence>
<sequence>MRTVSFLDLQTADLEVGTTYECGEGGALRGEPINRLLVVGNRGGIRPRNIRDSYGNAVPGRIAYIALFVTGLVPEWPDRYDTETQTLIYYGDNRKPGKDILHTSRRGNIALKNAFESATADRAGVAPFFVFERVSGSRDVMFLGCAVPGSRHVPPREDLTVEWNVSGGQLFRNYRGVFTVLGCQSISRSWINDLQVGLGAGLSAPHEWMDWIRA</sequence>
<reference evidence="2" key="1">
    <citation type="submission" date="2018-05" db="EMBL/GenBank/DDBJ databases">
        <authorList>
            <person name="Lanie J.A."/>
            <person name="Ng W.-L."/>
            <person name="Kazmierczak K.M."/>
            <person name="Andrzejewski T.M."/>
            <person name="Davidsen T.M."/>
            <person name="Wayne K.J."/>
            <person name="Tettelin H."/>
            <person name="Glass J.I."/>
            <person name="Rusch D."/>
            <person name="Podicherti R."/>
            <person name="Tsui H.-C.T."/>
            <person name="Winkler M.E."/>
        </authorList>
    </citation>
    <scope>NUCLEOTIDE SEQUENCE</scope>
</reference>
<dbReference type="Gene3D" id="2.30.280.20">
    <property type="match status" value="1"/>
</dbReference>
<name>A0A382ZB08_9ZZZZ</name>
<gene>
    <name evidence="2" type="ORF">METZ01_LOCUS445517</name>
</gene>